<protein>
    <submittedName>
        <fullName evidence="5">Phosphoglycerate mutase</fullName>
    </submittedName>
</protein>
<proteinExistence type="predicted"/>
<evidence type="ECO:0000256" key="1">
    <source>
        <dbReference type="ARBA" id="ARBA00023152"/>
    </source>
</evidence>
<dbReference type="SUPFAM" id="SSF53254">
    <property type="entry name" value="Phosphoglycerate mutase-like"/>
    <property type="match status" value="1"/>
</dbReference>
<evidence type="ECO:0000256" key="2">
    <source>
        <dbReference type="ARBA" id="ARBA00023235"/>
    </source>
</evidence>
<feature type="active site" description="Proton donor/acceptor" evidence="3">
    <location>
        <position position="90"/>
    </location>
</feature>
<dbReference type="InterPro" id="IPR029033">
    <property type="entry name" value="His_PPase_superfam"/>
</dbReference>
<dbReference type="PROSITE" id="PS00175">
    <property type="entry name" value="PG_MUTASE"/>
    <property type="match status" value="1"/>
</dbReference>
<dbReference type="Pfam" id="PF00300">
    <property type="entry name" value="His_Phos_1"/>
    <property type="match status" value="1"/>
</dbReference>
<dbReference type="CDD" id="cd07067">
    <property type="entry name" value="HP_PGM_like"/>
    <property type="match status" value="1"/>
</dbReference>
<evidence type="ECO:0000313" key="5">
    <source>
        <dbReference type="EMBL" id="ADI13516.1"/>
    </source>
</evidence>
<dbReference type="Gene3D" id="3.40.50.1240">
    <property type="entry name" value="Phosphoglycerate mutase-like"/>
    <property type="match status" value="1"/>
</dbReference>
<keyword evidence="6" id="KW-1185">Reference proteome</keyword>
<dbReference type="KEGG" id="tra:Trad_0377"/>
<dbReference type="Proteomes" id="UP000000379">
    <property type="component" value="Chromosome"/>
</dbReference>
<dbReference type="GO" id="GO:0016791">
    <property type="term" value="F:phosphatase activity"/>
    <property type="evidence" value="ECO:0007669"/>
    <property type="project" value="TreeGrafter"/>
</dbReference>
<gene>
    <name evidence="5" type="ordered locus">Trad_0377</name>
</gene>
<dbReference type="InterPro" id="IPR001345">
    <property type="entry name" value="PG/BPGM_mutase_AS"/>
</dbReference>
<dbReference type="eggNOG" id="COG0406">
    <property type="taxonomic scope" value="Bacteria"/>
</dbReference>
<reference evidence="5 6" key="2">
    <citation type="journal article" date="2011" name="Stand. Genomic Sci.">
        <title>Complete genome sequence of Truepera radiovictrix type strain (RQ-24).</title>
        <authorList>
            <person name="Ivanova N."/>
            <person name="Rohde C."/>
            <person name="Munk C."/>
            <person name="Nolan M."/>
            <person name="Lucas S."/>
            <person name="Del Rio T.G."/>
            <person name="Tice H."/>
            <person name="Deshpande S."/>
            <person name="Cheng J.F."/>
            <person name="Tapia R."/>
            <person name="Han C."/>
            <person name="Goodwin L."/>
            <person name="Pitluck S."/>
            <person name="Liolios K."/>
            <person name="Mavromatis K."/>
            <person name="Mikhailova N."/>
            <person name="Pati A."/>
            <person name="Chen A."/>
            <person name="Palaniappan K."/>
            <person name="Land M."/>
            <person name="Hauser L."/>
            <person name="Chang Y.J."/>
            <person name="Jeffries C.D."/>
            <person name="Brambilla E."/>
            <person name="Rohde M."/>
            <person name="Goker M."/>
            <person name="Tindall B.J."/>
            <person name="Woyke T."/>
            <person name="Bristow J."/>
            <person name="Eisen J.A."/>
            <person name="Markowitz V."/>
            <person name="Hugenholtz P."/>
            <person name="Kyrpides N.C."/>
            <person name="Klenk H.P."/>
            <person name="Lapidus A."/>
        </authorList>
    </citation>
    <scope>NUCLEOTIDE SEQUENCE [LARGE SCALE GENOMIC DNA]</scope>
    <source>
        <strain evidence="6">DSM 17093 / CIP 108686 / LMG 22925 / RQ-24</strain>
    </source>
</reference>
<dbReference type="RefSeq" id="WP_013176896.1">
    <property type="nucleotide sequence ID" value="NC_014221.1"/>
</dbReference>
<keyword evidence="1" id="KW-0324">Glycolysis</keyword>
<dbReference type="SMART" id="SM00855">
    <property type="entry name" value="PGAM"/>
    <property type="match status" value="1"/>
</dbReference>
<feature type="binding site" evidence="4">
    <location>
        <position position="68"/>
    </location>
    <ligand>
        <name>substrate</name>
    </ligand>
</feature>
<name>D7CRM6_TRURR</name>
<dbReference type="InterPro" id="IPR013078">
    <property type="entry name" value="His_Pase_superF_clade-1"/>
</dbReference>
<feature type="active site" description="Tele-phosphohistidine intermediate" evidence="3">
    <location>
        <position position="19"/>
    </location>
</feature>
<dbReference type="InterPro" id="IPR050275">
    <property type="entry name" value="PGM_Phosphatase"/>
</dbReference>
<evidence type="ECO:0000256" key="3">
    <source>
        <dbReference type="PIRSR" id="PIRSR613078-1"/>
    </source>
</evidence>
<sequence length="219" mass="23949">MREHATEHAGGLELWLVRHGESLWNLEGRVQGQGDPALSDRGREAARRLRPRLQRAAFDAVFTSDLARARETARLALPGRSAVPDARLRELAFGRWEGRRWQEVAASDGTALGAWYDDPYAHAPTGGERYEALLARVTAWRRELGARGRVLAFTHGGPILALLYSLTGTPQGGRWRFAVPPASLSKLVLGDRGAILQTVGDVAHLEDLPPEDARAQGPA</sequence>
<dbReference type="PANTHER" id="PTHR48100">
    <property type="entry name" value="BROAD-SPECIFICITY PHOSPHATASE YOR283W-RELATED"/>
    <property type="match status" value="1"/>
</dbReference>
<dbReference type="EMBL" id="CP002049">
    <property type="protein sequence ID" value="ADI13516.1"/>
    <property type="molecule type" value="Genomic_DNA"/>
</dbReference>
<dbReference type="OrthoDB" id="9783269at2"/>
<evidence type="ECO:0000313" key="6">
    <source>
        <dbReference type="Proteomes" id="UP000000379"/>
    </source>
</evidence>
<feature type="binding site" evidence="4">
    <location>
        <begin position="18"/>
        <end position="25"/>
    </location>
    <ligand>
        <name>substrate</name>
    </ligand>
</feature>
<dbReference type="GO" id="GO:0005737">
    <property type="term" value="C:cytoplasm"/>
    <property type="evidence" value="ECO:0007669"/>
    <property type="project" value="TreeGrafter"/>
</dbReference>
<dbReference type="PANTHER" id="PTHR48100:SF1">
    <property type="entry name" value="HISTIDINE PHOSPHATASE FAMILY PROTEIN-RELATED"/>
    <property type="match status" value="1"/>
</dbReference>
<organism evidence="5 6">
    <name type="scientific">Truepera radiovictrix (strain DSM 17093 / CIP 108686 / LMG 22925 / RQ-24)</name>
    <dbReference type="NCBI Taxonomy" id="649638"/>
    <lineage>
        <taxon>Bacteria</taxon>
        <taxon>Thermotogati</taxon>
        <taxon>Deinococcota</taxon>
        <taxon>Deinococci</taxon>
        <taxon>Trueperales</taxon>
        <taxon>Trueperaceae</taxon>
        <taxon>Truepera</taxon>
    </lineage>
</organism>
<dbReference type="AlphaFoldDB" id="D7CRM6"/>
<accession>D7CRM6</accession>
<keyword evidence="2" id="KW-0413">Isomerase</keyword>
<dbReference type="STRING" id="649638.Trad_0377"/>
<reference evidence="6" key="1">
    <citation type="submission" date="2010-05" db="EMBL/GenBank/DDBJ databases">
        <title>The complete genome of Truepera radiovictris DSM 17093.</title>
        <authorList>
            <consortium name="US DOE Joint Genome Institute (JGI-PGF)"/>
            <person name="Lucas S."/>
            <person name="Copeland A."/>
            <person name="Lapidus A."/>
            <person name="Glavina del Rio T."/>
            <person name="Dalin E."/>
            <person name="Tice H."/>
            <person name="Bruce D."/>
            <person name="Goodwin L."/>
            <person name="Pitluck S."/>
            <person name="Kyrpides N."/>
            <person name="Mavromatis K."/>
            <person name="Ovchinnikova G."/>
            <person name="Munk A.C."/>
            <person name="Detter J.C."/>
            <person name="Han C."/>
            <person name="Tapia R."/>
            <person name="Land M."/>
            <person name="Hauser L."/>
            <person name="Markowitz V."/>
            <person name="Cheng J.-F."/>
            <person name="Hugenholtz P."/>
            <person name="Woyke T."/>
            <person name="Wu D."/>
            <person name="Tindall B."/>
            <person name="Pomrenke H.G."/>
            <person name="Brambilla E."/>
            <person name="Klenk H.-P."/>
            <person name="Eisen J.A."/>
        </authorList>
    </citation>
    <scope>NUCLEOTIDE SEQUENCE [LARGE SCALE GENOMIC DNA]</scope>
    <source>
        <strain evidence="6">DSM 17093 / CIP 108686 / LMG 22925 / RQ-24</strain>
    </source>
</reference>
<dbReference type="HOGENOM" id="CLU_033323_8_4_0"/>
<evidence type="ECO:0000256" key="4">
    <source>
        <dbReference type="PIRSR" id="PIRSR613078-2"/>
    </source>
</evidence>